<proteinExistence type="predicted"/>
<name>A0ACD4NT90_9HYPH</name>
<sequence length="147" mass="16136">MLTQLITKLITGEAGIFVEKMKRLAVLYALMAVCALFMLGFLMNALFVWLASHFGAFGTSLGFALFFLVLVIAVYVMISAAGRPPANRADDRLQRDIASIASVAALSNAPLLFSSVRRRKSLLLVPVAGGFLFAVWRLITATRRRRD</sequence>
<gene>
    <name evidence="1" type="ORF">OXU80_07290</name>
</gene>
<organism evidence="1 2">
    <name type="scientific">Antarcticirhabdus aurantiaca</name>
    <dbReference type="NCBI Taxonomy" id="2606717"/>
    <lineage>
        <taxon>Bacteria</taxon>
        <taxon>Pseudomonadati</taxon>
        <taxon>Pseudomonadota</taxon>
        <taxon>Alphaproteobacteria</taxon>
        <taxon>Hyphomicrobiales</taxon>
        <taxon>Aurantimonadaceae</taxon>
        <taxon>Antarcticirhabdus</taxon>
    </lineage>
</organism>
<dbReference type="EMBL" id="CP113520">
    <property type="protein sequence ID" value="WAJ30007.1"/>
    <property type="molecule type" value="Genomic_DNA"/>
</dbReference>
<evidence type="ECO:0000313" key="2">
    <source>
        <dbReference type="Proteomes" id="UP001163223"/>
    </source>
</evidence>
<keyword evidence="2" id="KW-1185">Reference proteome</keyword>
<protein>
    <submittedName>
        <fullName evidence="1">Uncharacterized protein</fullName>
    </submittedName>
</protein>
<accession>A0ACD4NT90</accession>
<dbReference type="Proteomes" id="UP001163223">
    <property type="component" value="Chromosome"/>
</dbReference>
<reference evidence="1" key="1">
    <citation type="submission" date="2022-11" db="EMBL/GenBank/DDBJ databases">
        <title>beta-Carotene-producing bacterium, Jeongeuplla avenae sp. nov., alleviates the salt stress of Arabidopsis seedlings.</title>
        <authorList>
            <person name="Jiang L."/>
            <person name="Lee J."/>
        </authorList>
    </citation>
    <scope>NUCLEOTIDE SEQUENCE</scope>
    <source>
        <strain evidence="1">DY_R2A_6</strain>
    </source>
</reference>
<evidence type="ECO:0000313" key="1">
    <source>
        <dbReference type="EMBL" id="WAJ30007.1"/>
    </source>
</evidence>